<accession>A0ABY0QHL5</accession>
<keyword evidence="2" id="KW-1185">Reference proteome</keyword>
<sequence length="161" mass="17504">MVACISDSLYCEAAACEKHLPDIKDTWRRAGAALKSHDRRPTPYDIEVYSFPQGWGSTALGFGGIGGQAMTSAQTTVVMCSPSAAVYFGRRLAYVIKTVNGKFMADLASHAMSDVRRPLAVRGHLMADTREARLRIVASGKCRSASRNFGGRLKYLRQSVG</sequence>
<dbReference type="EMBL" id="LT629693">
    <property type="protein sequence ID" value="SDK47111.1"/>
    <property type="molecule type" value="Genomic_DNA"/>
</dbReference>
<gene>
    <name evidence="1" type="ORF">SAMN05444163_8195</name>
</gene>
<dbReference type="RefSeq" id="WP_091977382.1">
    <property type="nucleotide sequence ID" value="NZ_LT629693.1"/>
</dbReference>
<proteinExistence type="predicted"/>
<reference evidence="1 2" key="1">
    <citation type="submission" date="2016-10" db="EMBL/GenBank/DDBJ databases">
        <authorList>
            <person name="Varghese N."/>
            <person name="Submissions S."/>
        </authorList>
    </citation>
    <scope>NUCLEOTIDE SEQUENCE [LARGE SCALE GENOMIC DNA]</scope>
    <source>
        <strain evidence="1 2">GAS524</strain>
    </source>
</reference>
<protein>
    <submittedName>
        <fullName evidence="1">Uncharacterized protein</fullName>
    </submittedName>
</protein>
<evidence type="ECO:0000313" key="1">
    <source>
        <dbReference type="EMBL" id="SDK47111.1"/>
    </source>
</evidence>
<dbReference type="Proteomes" id="UP000198803">
    <property type="component" value="Chromosome I"/>
</dbReference>
<organism evidence="1 2">
    <name type="scientific">Bradyrhizobium ottawaense</name>
    <dbReference type="NCBI Taxonomy" id="931866"/>
    <lineage>
        <taxon>Bacteria</taxon>
        <taxon>Pseudomonadati</taxon>
        <taxon>Pseudomonadota</taxon>
        <taxon>Alphaproteobacteria</taxon>
        <taxon>Hyphomicrobiales</taxon>
        <taxon>Nitrobacteraceae</taxon>
        <taxon>Bradyrhizobium</taxon>
    </lineage>
</organism>
<name>A0ABY0QHL5_9BRAD</name>
<evidence type="ECO:0000313" key="2">
    <source>
        <dbReference type="Proteomes" id="UP000198803"/>
    </source>
</evidence>